<accession>A0A6B8RFF1</accession>
<dbReference type="PANTHER" id="PTHR20883:SF48">
    <property type="entry name" value="ECTOINE DIOXYGENASE"/>
    <property type="match status" value="1"/>
</dbReference>
<keyword evidence="1" id="KW-0560">Oxidoreductase</keyword>
<evidence type="ECO:0000313" key="2">
    <source>
        <dbReference type="Proteomes" id="UP000426246"/>
    </source>
</evidence>
<dbReference type="KEGG" id="ppsc:EHS13_10140"/>
<keyword evidence="2" id="KW-1185">Reference proteome</keyword>
<gene>
    <name evidence="1" type="ORF">EHS13_10140</name>
</gene>
<proteinExistence type="predicted"/>
<dbReference type="GO" id="GO:0005506">
    <property type="term" value="F:iron ion binding"/>
    <property type="evidence" value="ECO:0007669"/>
    <property type="project" value="UniProtKB-ARBA"/>
</dbReference>
<protein>
    <submittedName>
        <fullName evidence="1">Phytanoyl-CoA dioxygenase family protein</fullName>
    </submittedName>
</protein>
<dbReference type="EMBL" id="CP034235">
    <property type="protein sequence ID" value="QGQ95221.1"/>
    <property type="molecule type" value="Genomic_DNA"/>
</dbReference>
<evidence type="ECO:0000313" key="1">
    <source>
        <dbReference type="EMBL" id="QGQ95221.1"/>
    </source>
</evidence>
<dbReference type="PANTHER" id="PTHR20883">
    <property type="entry name" value="PHYTANOYL-COA DIOXYGENASE DOMAIN CONTAINING 1"/>
    <property type="match status" value="1"/>
</dbReference>
<dbReference type="Pfam" id="PF05721">
    <property type="entry name" value="PhyH"/>
    <property type="match status" value="1"/>
</dbReference>
<name>A0A6B8RFF1_9BACL</name>
<dbReference type="SUPFAM" id="SSF51197">
    <property type="entry name" value="Clavaminate synthase-like"/>
    <property type="match status" value="1"/>
</dbReference>
<dbReference type="GO" id="GO:0016706">
    <property type="term" value="F:2-oxoglutarate-dependent dioxygenase activity"/>
    <property type="evidence" value="ECO:0007669"/>
    <property type="project" value="UniProtKB-ARBA"/>
</dbReference>
<dbReference type="Proteomes" id="UP000426246">
    <property type="component" value="Chromosome"/>
</dbReference>
<sequence>MIGIKQKNFILKNIILRSGIPKIHLLQEENTLGTLTKQEVDFFKKEGYLLHHKPLFSEEKLDQLNTIFEEHLAEKGDKLSDELDTPHFRDKRLLDYLLSKEALDLVEDLIGPDILLWSSHFICKDPYKGRMTPWHEDSSYWQGRFDKYDGIVTIWLALDRSNKENGCMRVIPGTHTNGFSEYEAVDKSVNTFHAQIKNMDESKAVYFEIEKGECSLHDSRIIHGATANTSPYRRCGYTMRFISASTKMNLDRNPGWKFWLARGENIAGNPCENI</sequence>
<keyword evidence="1" id="KW-0223">Dioxygenase</keyword>
<dbReference type="AlphaFoldDB" id="A0A6B8RFF1"/>
<dbReference type="OrthoDB" id="9814777at2"/>
<dbReference type="Gene3D" id="2.60.120.620">
    <property type="entry name" value="q2cbj1_9rhob like domain"/>
    <property type="match status" value="1"/>
</dbReference>
<dbReference type="InterPro" id="IPR008775">
    <property type="entry name" value="Phytyl_CoA_dOase-like"/>
</dbReference>
<reference evidence="2" key="1">
    <citation type="submission" date="2018-11" db="EMBL/GenBank/DDBJ databases">
        <title>Complete genome sequence of Paenibacillus sp. ML311-T8.</title>
        <authorList>
            <person name="Nam Y.-D."/>
            <person name="Kang J."/>
            <person name="Chung W.-H."/>
            <person name="Park Y.S."/>
        </authorList>
    </citation>
    <scope>NUCLEOTIDE SEQUENCE [LARGE SCALE GENOMIC DNA]</scope>
    <source>
        <strain evidence="2">ML311-T8</strain>
    </source>
</reference>
<organism evidence="1 2">
    <name type="scientific">Paenibacillus psychroresistens</name>
    <dbReference type="NCBI Taxonomy" id="1778678"/>
    <lineage>
        <taxon>Bacteria</taxon>
        <taxon>Bacillati</taxon>
        <taxon>Bacillota</taxon>
        <taxon>Bacilli</taxon>
        <taxon>Bacillales</taxon>
        <taxon>Paenibacillaceae</taxon>
        <taxon>Paenibacillus</taxon>
    </lineage>
</organism>